<proteinExistence type="inferred from homology"/>
<dbReference type="AlphaFoldDB" id="A0A401SYY3"/>
<dbReference type="Proteomes" id="UP000287033">
    <property type="component" value="Unassembled WGS sequence"/>
</dbReference>
<keyword evidence="3 8" id="KW-0812">Transmembrane</keyword>
<dbReference type="GO" id="GO:0005739">
    <property type="term" value="C:mitochondrion"/>
    <property type="evidence" value="ECO:0007669"/>
    <property type="project" value="TreeGrafter"/>
</dbReference>
<protein>
    <recommendedName>
        <fullName evidence="6">Mitochondrial inner membrane protein Mpv17</fullName>
    </recommendedName>
    <alternativeName>
        <fullName evidence="7">Protein Mpv17</fullName>
    </alternativeName>
</protein>
<keyword evidence="10" id="KW-1185">Reference proteome</keyword>
<dbReference type="OMA" id="WYQSKLA"/>
<evidence type="ECO:0000256" key="7">
    <source>
        <dbReference type="ARBA" id="ARBA00049801"/>
    </source>
</evidence>
<sequence>MILPWRVYQMMMVKHPWKVQILTAGTLVGCSDVISQQLIEQQGWANHDTKRTLRMTTVGLTYVGPVLGVWYKLLDQLVVGKSKTVAFKKMLLDQFALAPSFLACFLALTGFLGGHSREEVWLKLKKDYKDTLISNYYIWPTVQMLNFYFVPLVYRLPLIQVVALMWNTYLSWMANKI</sequence>
<name>A0A401SYY3_CHIPU</name>
<evidence type="ECO:0000256" key="8">
    <source>
        <dbReference type="RuleBase" id="RU363053"/>
    </source>
</evidence>
<evidence type="ECO:0000256" key="1">
    <source>
        <dbReference type="ARBA" id="ARBA00004141"/>
    </source>
</evidence>
<evidence type="ECO:0000313" key="9">
    <source>
        <dbReference type="EMBL" id="GCC35614.1"/>
    </source>
</evidence>
<gene>
    <name evidence="9" type="ORF">chiPu_0014101</name>
</gene>
<comment type="subcellular location">
    <subcellularLocation>
        <location evidence="1">Membrane</location>
        <topology evidence="1">Multi-pass membrane protein</topology>
    </subcellularLocation>
</comment>
<organism evidence="9 10">
    <name type="scientific">Chiloscyllium punctatum</name>
    <name type="common">Brownbanded bambooshark</name>
    <name type="synonym">Hemiscyllium punctatum</name>
    <dbReference type="NCBI Taxonomy" id="137246"/>
    <lineage>
        <taxon>Eukaryota</taxon>
        <taxon>Metazoa</taxon>
        <taxon>Chordata</taxon>
        <taxon>Craniata</taxon>
        <taxon>Vertebrata</taxon>
        <taxon>Chondrichthyes</taxon>
        <taxon>Elasmobranchii</taxon>
        <taxon>Galeomorphii</taxon>
        <taxon>Galeoidea</taxon>
        <taxon>Orectolobiformes</taxon>
        <taxon>Hemiscylliidae</taxon>
        <taxon>Chiloscyllium</taxon>
    </lineage>
</organism>
<dbReference type="GO" id="GO:0016020">
    <property type="term" value="C:membrane"/>
    <property type="evidence" value="ECO:0007669"/>
    <property type="project" value="UniProtKB-SubCell"/>
</dbReference>
<evidence type="ECO:0000256" key="6">
    <source>
        <dbReference type="ARBA" id="ARBA00049743"/>
    </source>
</evidence>
<dbReference type="GO" id="GO:1901858">
    <property type="term" value="P:regulation of mitochondrial DNA metabolic process"/>
    <property type="evidence" value="ECO:0007669"/>
    <property type="project" value="TreeGrafter"/>
</dbReference>
<comment type="caution">
    <text evidence="9">The sequence shown here is derived from an EMBL/GenBank/DDBJ whole genome shotgun (WGS) entry which is preliminary data.</text>
</comment>
<feature type="transmembrane region" description="Helical" evidence="8">
    <location>
        <begin position="95"/>
        <end position="114"/>
    </location>
</feature>
<dbReference type="PANTHER" id="PTHR11266">
    <property type="entry name" value="PEROXISOMAL MEMBRANE PROTEIN 2, PXMP2 MPV17"/>
    <property type="match status" value="1"/>
</dbReference>
<dbReference type="STRING" id="137246.A0A401SYY3"/>
<comment type="similarity">
    <text evidence="2 8">Belongs to the peroxisomal membrane protein PXMP2/4 family.</text>
</comment>
<dbReference type="OrthoDB" id="430207at2759"/>
<dbReference type="PANTHER" id="PTHR11266:SF17">
    <property type="entry name" value="PROTEIN MPV17"/>
    <property type="match status" value="1"/>
</dbReference>
<evidence type="ECO:0000256" key="4">
    <source>
        <dbReference type="ARBA" id="ARBA00022989"/>
    </source>
</evidence>
<keyword evidence="4 8" id="KW-1133">Transmembrane helix</keyword>
<dbReference type="EMBL" id="BEZZ01000724">
    <property type="protein sequence ID" value="GCC35614.1"/>
    <property type="molecule type" value="Genomic_DNA"/>
</dbReference>
<dbReference type="PROSITE" id="PS51257">
    <property type="entry name" value="PROKAR_LIPOPROTEIN"/>
    <property type="match status" value="1"/>
</dbReference>
<evidence type="ECO:0000313" key="10">
    <source>
        <dbReference type="Proteomes" id="UP000287033"/>
    </source>
</evidence>
<accession>A0A401SYY3</accession>
<keyword evidence="5 8" id="KW-0472">Membrane</keyword>
<dbReference type="GO" id="GO:0015267">
    <property type="term" value="F:channel activity"/>
    <property type="evidence" value="ECO:0007669"/>
    <property type="project" value="TreeGrafter"/>
</dbReference>
<reference evidence="9 10" key="1">
    <citation type="journal article" date="2018" name="Nat. Ecol. Evol.">
        <title>Shark genomes provide insights into elasmobranch evolution and the origin of vertebrates.</title>
        <authorList>
            <person name="Hara Y"/>
            <person name="Yamaguchi K"/>
            <person name="Onimaru K"/>
            <person name="Kadota M"/>
            <person name="Koyanagi M"/>
            <person name="Keeley SD"/>
            <person name="Tatsumi K"/>
            <person name="Tanaka K"/>
            <person name="Motone F"/>
            <person name="Kageyama Y"/>
            <person name="Nozu R"/>
            <person name="Adachi N"/>
            <person name="Nishimura O"/>
            <person name="Nakagawa R"/>
            <person name="Tanegashima C"/>
            <person name="Kiyatake I"/>
            <person name="Matsumoto R"/>
            <person name="Murakumo K"/>
            <person name="Nishida K"/>
            <person name="Terakita A"/>
            <person name="Kuratani S"/>
            <person name="Sato K"/>
            <person name="Hyodo S Kuraku.S."/>
        </authorList>
    </citation>
    <scope>NUCLEOTIDE SEQUENCE [LARGE SCALE GENOMIC DNA]</scope>
</reference>
<evidence type="ECO:0000256" key="3">
    <source>
        <dbReference type="ARBA" id="ARBA00022692"/>
    </source>
</evidence>
<evidence type="ECO:0000256" key="5">
    <source>
        <dbReference type="ARBA" id="ARBA00023136"/>
    </source>
</evidence>
<dbReference type="Pfam" id="PF04117">
    <property type="entry name" value="Mpv17_PMP22"/>
    <property type="match status" value="1"/>
</dbReference>
<evidence type="ECO:0000256" key="2">
    <source>
        <dbReference type="ARBA" id="ARBA00006824"/>
    </source>
</evidence>
<feature type="transmembrane region" description="Helical" evidence="8">
    <location>
        <begin position="51"/>
        <end position="74"/>
    </location>
</feature>
<dbReference type="InterPro" id="IPR007248">
    <property type="entry name" value="Mpv17_PMP22"/>
</dbReference>